<evidence type="ECO:0000256" key="3">
    <source>
        <dbReference type="RuleBase" id="RU368068"/>
    </source>
</evidence>
<accession>A0A316UBI9</accession>
<dbReference type="SUPFAM" id="SSF56235">
    <property type="entry name" value="N-terminal nucleophile aminohydrolases (Ntn hydrolases)"/>
    <property type="match status" value="1"/>
</dbReference>
<dbReference type="InterPro" id="IPR043138">
    <property type="entry name" value="GGT_lsub"/>
</dbReference>
<dbReference type="EC" id="2.3.2.2" evidence="3"/>
<dbReference type="PANTHER" id="PTHR11686:SF62">
    <property type="entry name" value="GLUTATHIONE HYDROLASE"/>
    <property type="match status" value="1"/>
</dbReference>
<dbReference type="UniPathway" id="UPA00204"/>
<sequence length="601" mass="63209">MAATAAIAIAAPGTSPSQQIRSSSSPLSISDLPLTAYLAPSQGHFDEHGPLGKQGVVSSEVDLCSNVGADMLLAGGSAADAVISTALCVGSIDSFHSGIGGGGHILVRSGKGKVTHIDMRETMPAAGYVDIFVDHGANSSILGGLAVGVPGEIRGWEKLHEKYGKLPWKELFQPAITINKKGFKVPNQLATAIAESKAYVCDGSYFAESYCPNGTIAVEGQTITRPRYAKALTLIAERGPSAFYQGTLANSTISAVQSSGGIMTLEDLEGYQAIERTPVKVEFNGYQLYATSAPSSGAVVLSALQTLNQYDDRETAGYDLITHRLIEATKFGYGERTNYADPAYVKNVTRLQSEYLKVSRARAKRDLIKDNAVRAASVYDPSNSAILNDAGTSQIVAADASGLTITLTTTVNTYFGSKVMTDYGIILNNEMDDFSSPASTNSFGYAPSEANYVAGGKRPLSSIAALIAEDAQGNLKLATGSAGGSRIITAIIQNTYHVLQSGMDIQSALDQPRWHNQLSPDVTNLEWAAPADGISEAQAVGAKAWRGFSNSTADFLKSVGHNVTFVVPGSSTAQGLEYYHKQGLFYGGAEVRQIAAAAAAV</sequence>
<comment type="catalytic activity">
    <reaction evidence="3">
        <text>an S-substituted glutathione + H2O = an S-substituted L-cysteinylglycine + L-glutamate</text>
        <dbReference type="Rhea" id="RHEA:59468"/>
        <dbReference type="ChEBI" id="CHEBI:15377"/>
        <dbReference type="ChEBI" id="CHEBI:29985"/>
        <dbReference type="ChEBI" id="CHEBI:90779"/>
        <dbReference type="ChEBI" id="CHEBI:143103"/>
        <dbReference type="EC" id="3.4.19.13"/>
    </reaction>
</comment>
<dbReference type="PANTHER" id="PTHR11686">
    <property type="entry name" value="GAMMA GLUTAMYL TRANSPEPTIDASE"/>
    <property type="match status" value="1"/>
</dbReference>
<dbReference type="EC" id="3.4.19.13" evidence="3"/>
<feature type="binding site" evidence="2">
    <location>
        <begin position="461"/>
        <end position="462"/>
    </location>
    <ligand>
        <name>L-glutamate</name>
        <dbReference type="ChEBI" id="CHEBI:29985"/>
    </ligand>
</feature>
<gene>
    <name evidence="4" type="ORF">BCV69DRAFT_246472</name>
</gene>
<protein>
    <recommendedName>
        <fullName evidence="3">Glutathione hydrolase</fullName>
        <ecNumber evidence="3">2.3.2.2</ecNumber>
        <ecNumber evidence="3">3.4.19.13</ecNumber>
    </recommendedName>
    <alternativeName>
        <fullName evidence="3">Gamma-glutamyltransferase</fullName>
    </alternativeName>
    <alternativeName>
        <fullName evidence="3">Gamma-glutamyltranspeptidase</fullName>
    </alternativeName>
</protein>
<dbReference type="RefSeq" id="XP_025349757.1">
    <property type="nucleotide sequence ID" value="XM_025490210.1"/>
</dbReference>
<comment type="function">
    <text evidence="3">Cleaves the gamma-glutamyl peptide bond of glutathione and glutathione conjugates.</text>
</comment>
<keyword evidence="3" id="KW-0808">Transferase</keyword>
<dbReference type="OrthoDB" id="1081007at2759"/>
<dbReference type="InterPro" id="IPR029055">
    <property type="entry name" value="Ntn_hydrolases_N"/>
</dbReference>
<dbReference type="GeneID" id="37011944"/>
<dbReference type="STRING" id="1684307.A0A316UBI9"/>
<dbReference type="InterPro" id="IPR000101">
    <property type="entry name" value="GGT_peptidase"/>
</dbReference>
<evidence type="ECO:0000256" key="1">
    <source>
        <dbReference type="PIRSR" id="PIRSR600101-1"/>
    </source>
</evidence>
<feature type="binding site" evidence="2">
    <location>
        <begin position="410"/>
        <end position="412"/>
    </location>
    <ligand>
        <name>L-glutamate</name>
        <dbReference type="ChEBI" id="CHEBI:29985"/>
    </ligand>
</feature>
<dbReference type="Gene3D" id="3.60.20.40">
    <property type="match status" value="1"/>
</dbReference>
<dbReference type="InterPro" id="IPR043137">
    <property type="entry name" value="GGT_ssub_C"/>
</dbReference>
<dbReference type="PRINTS" id="PR01210">
    <property type="entry name" value="GGTRANSPTASE"/>
</dbReference>
<dbReference type="GO" id="GO:0006751">
    <property type="term" value="P:glutathione catabolic process"/>
    <property type="evidence" value="ECO:0007669"/>
    <property type="project" value="UniProtKB-UniRule"/>
</dbReference>
<evidence type="ECO:0000256" key="2">
    <source>
        <dbReference type="PIRSR" id="PIRSR600101-2"/>
    </source>
</evidence>
<proteinExistence type="predicted"/>
<dbReference type="Pfam" id="PF01019">
    <property type="entry name" value="G_glu_transpept"/>
    <property type="match status" value="1"/>
</dbReference>
<dbReference type="GO" id="GO:0036374">
    <property type="term" value="F:glutathione hydrolase activity"/>
    <property type="evidence" value="ECO:0007669"/>
    <property type="project" value="UniProtKB-UniRule"/>
</dbReference>
<dbReference type="GO" id="GO:0005886">
    <property type="term" value="C:plasma membrane"/>
    <property type="evidence" value="ECO:0007669"/>
    <property type="project" value="TreeGrafter"/>
</dbReference>
<feature type="binding site" evidence="2">
    <location>
        <position position="484"/>
    </location>
    <ligand>
        <name>L-glutamate</name>
        <dbReference type="ChEBI" id="CHEBI:29985"/>
    </ligand>
</feature>
<keyword evidence="3" id="KW-0378">Hydrolase</keyword>
<feature type="active site" description="Nucleophile" evidence="1">
    <location>
        <position position="392"/>
    </location>
</feature>
<organism evidence="4 5">
    <name type="scientific">Pseudomicrostroma glucosiphilum</name>
    <dbReference type="NCBI Taxonomy" id="1684307"/>
    <lineage>
        <taxon>Eukaryota</taxon>
        <taxon>Fungi</taxon>
        <taxon>Dikarya</taxon>
        <taxon>Basidiomycota</taxon>
        <taxon>Ustilaginomycotina</taxon>
        <taxon>Exobasidiomycetes</taxon>
        <taxon>Microstromatales</taxon>
        <taxon>Microstromatales incertae sedis</taxon>
        <taxon>Pseudomicrostroma</taxon>
    </lineage>
</organism>
<keyword evidence="3" id="KW-0012">Acyltransferase</keyword>
<feature type="binding site" evidence="2">
    <location>
        <position position="433"/>
    </location>
    <ligand>
        <name>L-glutamate</name>
        <dbReference type="ChEBI" id="CHEBI:29985"/>
    </ligand>
</feature>
<evidence type="ECO:0000313" key="5">
    <source>
        <dbReference type="Proteomes" id="UP000245942"/>
    </source>
</evidence>
<comment type="catalytic activity">
    <reaction evidence="3">
        <text>glutathione + H2O = L-cysteinylglycine + L-glutamate</text>
        <dbReference type="Rhea" id="RHEA:28807"/>
        <dbReference type="ChEBI" id="CHEBI:15377"/>
        <dbReference type="ChEBI" id="CHEBI:29985"/>
        <dbReference type="ChEBI" id="CHEBI:57925"/>
        <dbReference type="ChEBI" id="CHEBI:61694"/>
        <dbReference type="EC" id="3.4.19.13"/>
    </reaction>
</comment>
<dbReference type="GO" id="GO:0103068">
    <property type="term" value="F:leukotriene C4 gamma-glutamyl transferase activity"/>
    <property type="evidence" value="ECO:0007669"/>
    <property type="project" value="UniProtKB-EC"/>
</dbReference>
<comment type="pathway">
    <text evidence="3">Sulfur metabolism; glutathione metabolism.</text>
</comment>
<dbReference type="EMBL" id="KZ819323">
    <property type="protein sequence ID" value="PWN22597.1"/>
    <property type="molecule type" value="Genomic_DNA"/>
</dbReference>
<keyword evidence="5" id="KW-1185">Reference proteome</keyword>
<name>A0A316UBI9_9BASI</name>
<dbReference type="AlphaFoldDB" id="A0A316UBI9"/>
<evidence type="ECO:0000313" key="4">
    <source>
        <dbReference type="EMBL" id="PWN22597.1"/>
    </source>
</evidence>
<feature type="binding site" evidence="2">
    <location>
        <position position="120"/>
    </location>
    <ligand>
        <name>L-glutamate</name>
        <dbReference type="ChEBI" id="CHEBI:29985"/>
    </ligand>
</feature>
<reference evidence="4 5" key="1">
    <citation type="journal article" date="2018" name="Mol. Biol. Evol.">
        <title>Broad Genomic Sampling Reveals a Smut Pathogenic Ancestry of the Fungal Clade Ustilaginomycotina.</title>
        <authorList>
            <person name="Kijpornyongpan T."/>
            <person name="Mondo S.J."/>
            <person name="Barry K."/>
            <person name="Sandor L."/>
            <person name="Lee J."/>
            <person name="Lipzen A."/>
            <person name="Pangilinan J."/>
            <person name="LaButti K."/>
            <person name="Hainaut M."/>
            <person name="Henrissat B."/>
            <person name="Grigoriev I.V."/>
            <person name="Spatafora J.W."/>
            <person name="Aime M.C."/>
        </authorList>
    </citation>
    <scope>NUCLEOTIDE SEQUENCE [LARGE SCALE GENOMIC DNA]</scope>
    <source>
        <strain evidence="4 5">MCA 4718</strain>
    </source>
</reference>
<dbReference type="Gene3D" id="1.10.246.130">
    <property type="match status" value="1"/>
</dbReference>
<comment type="catalytic activity">
    <reaction evidence="3">
        <text>an N-terminal (5-L-glutamyl)-[peptide] + an alpha-amino acid = 5-L-glutamyl amino acid + an N-terminal L-alpha-aminoacyl-[peptide]</text>
        <dbReference type="Rhea" id="RHEA:23904"/>
        <dbReference type="Rhea" id="RHEA-COMP:9780"/>
        <dbReference type="Rhea" id="RHEA-COMP:9795"/>
        <dbReference type="ChEBI" id="CHEBI:77644"/>
        <dbReference type="ChEBI" id="CHEBI:78597"/>
        <dbReference type="ChEBI" id="CHEBI:78599"/>
        <dbReference type="ChEBI" id="CHEBI:78608"/>
        <dbReference type="EC" id="2.3.2.2"/>
    </reaction>
</comment>
<dbReference type="Proteomes" id="UP000245942">
    <property type="component" value="Unassembled WGS sequence"/>
</dbReference>